<feature type="compositionally biased region" description="Polar residues" evidence="1">
    <location>
        <begin position="273"/>
        <end position="299"/>
    </location>
</feature>
<dbReference type="OrthoDB" id="3501324at2759"/>
<protein>
    <submittedName>
        <fullName evidence="2">Uncharacterized protein</fullName>
    </submittedName>
</protein>
<accession>A0A5N6KAC0</accession>
<gene>
    <name evidence="2" type="ORF">EYC80_000305</name>
</gene>
<feature type="compositionally biased region" description="Basic and acidic residues" evidence="1">
    <location>
        <begin position="401"/>
        <end position="412"/>
    </location>
</feature>
<dbReference type="EMBL" id="VIGI01000005">
    <property type="protein sequence ID" value="KAB8300071.1"/>
    <property type="molecule type" value="Genomic_DNA"/>
</dbReference>
<feature type="region of interest" description="Disordered" evidence="1">
    <location>
        <begin position="226"/>
        <end position="302"/>
    </location>
</feature>
<organism evidence="2 3">
    <name type="scientific">Monilinia laxa</name>
    <name type="common">Brown rot fungus</name>
    <name type="synonym">Sclerotinia laxa</name>
    <dbReference type="NCBI Taxonomy" id="61186"/>
    <lineage>
        <taxon>Eukaryota</taxon>
        <taxon>Fungi</taxon>
        <taxon>Dikarya</taxon>
        <taxon>Ascomycota</taxon>
        <taxon>Pezizomycotina</taxon>
        <taxon>Leotiomycetes</taxon>
        <taxon>Helotiales</taxon>
        <taxon>Sclerotiniaceae</taxon>
        <taxon>Monilinia</taxon>
    </lineage>
</organism>
<feature type="compositionally biased region" description="Low complexity" evidence="1">
    <location>
        <begin position="439"/>
        <end position="454"/>
    </location>
</feature>
<feature type="compositionally biased region" description="Basic and acidic residues" evidence="1">
    <location>
        <begin position="262"/>
        <end position="272"/>
    </location>
</feature>
<dbReference type="AlphaFoldDB" id="A0A5N6KAC0"/>
<feature type="compositionally biased region" description="Basic and acidic residues" evidence="1">
    <location>
        <begin position="336"/>
        <end position="345"/>
    </location>
</feature>
<reference evidence="2 3" key="1">
    <citation type="submission" date="2019-06" db="EMBL/GenBank/DDBJ databases">
        <title>Genome Sequence of the Brown Rot Fungal Pathogen Monilinia laxa.</title>
        <authorList>
            <person name="De Miccolis Angelini R.M."/>
            <person name="Landi L."/>
            <person name="Abate D."/>
            <person name="Pollastro S."/>
            <person name="Romanazzi G."/>
            <person name="Faretra F."/>
        </authorList>
    </citation>
    <scope>NUCLEOTIDE SEQUENCE [LARGE SCALE GENOMIC DNA]</scope>
    <source>
        <strain evidence="2 3">Mlax316</strain>
    </source>
</reference>
<keyword evidence="3" id="KW-1185">Reference proteome</keyword>
<feature type="region of interest" description="Disordered" evidence="1">
    <location>
        <begin position="328"/>
        <end position="362"/>
    </location>
</feature>
<feature type="compositionally biased region" description="Basic and acidic residues" evidence="1">
    <location>
        <begin position="469"/>
        <end position="484"/>
    </location>
</feature>
<feature type="region of interest" description="Disordered" evidence="1">
    <location>
        <begin position="383"/>
        <end position="509"/>
    </location>
</feature>
<feature type="region of interest" description="Disordered" evidence="1">
    <location>
        <begin position="143"/>
        <end position="175"/>
    </location>
</feature>
<sequence>MNDRSHLRGSRSQGHFHRRRPDDIYIRNPPAHTFAYSSVEQLVLTPELLIDREEEKENIILSMRTPDLPHSTNVSSSLRNFFLEKPPANWNSEQSPISPGVTMILSPASCLDGDGVDLEVMEFFQTATYAGARSFAENTQAVPRSMDANEKKPIPKIGLPSPKTPKAWPSIEEPDISTLPPREVVERNILEARLKLTGQVASNENHLNFEESKFSLKENSLEAYLVAPRPMRGRKQTKSPLSDVKQRKKSPECGQCHTLPVDNRRRPVESKRSLSQGRQQLKPSPSGNNILRTTRSQKSMLEPTPAMHAAISRTPSPVFDFDDSEITDIESDTEFDERGNERLSRCETLSSQDPHSPMFDKPPQPLEKDWKFRLQQDYAMGTLDTSVPPSIFSPGSQPPKDISKLKSRKIDEVGLPNNSATYQKDYTKGTRISRPRQPSAESSMHSSTSHIVPSPRRNSPPIIAPIHQDQMKERGASFEPESRTPRTLVSNWLSSISSSTGRKEQSREQEVFWKKTRSWGRRTKPKMESWI</sequence>
<evidence type="ECO:0000313" key="3">
    <source>
        <dbReference type="Proteomes" id="UP000326757"/>
    </source>
</evidence>
<dbReference type="Proteomes" id="UP000326757">
    <property type="component" value="Unassembled WGS sequence"/>
</dbReference>
<evidence type="ECO:0000256" key="1">
    <source>
        <dbReference type="SAM" id="MobiDB-lite"/>
    </source>
</evidence>
<name>A0A5N6KAC0_MONLA</name>
<evidence type="ECO:0000313" key="2">
    <source>
        <dbReference type="EMBL" id="KAB8300071.1"/>
    </source>
</evidence>
<comment type="caution">
    <text evidence="2">The sequence shown here is derived from an EMBL/GenBank/DDBJ whole genome shotgun (WGS) entry which is preliminary data.</text>
</comment>
<feature type="region of interest" description="Disordered" evidence="1">
    <location>
        <begin position="1"/>
        <end position="23"/>
    </location>
</feature>
<proteinExistence type="predicted"/>